<keyword evidence="1" id="KW-0269">Exonuclease</keyword>
<comment type="caution">
    <text evidence="1">The sequence shown here is derived from an EMBL/GenBank/DDBJ whole genome shotgun (WGS) entry which is preliminary data.</text>
</comment>
<gene>
    <name evidence="1" type="ORF">DI556_02910</name>
</gene>
<dbReference type="Gene3D" id="3.60.15.10">
    <property type="entry name" value="Ribonuclease Z/Hydroxyacylglutathione hydrolase-like"/>
    <property type="match status" value="1"/>
</dbReference>
<name>A0A2W5NGG2_RHOSU</name>
<dbReference type="EMBL" id="QFPW01000001">
    <property type="protein sequence ID" value="PZQ52611.1"/>
    <property type="molecule type" value="Genomic_DNA"/>
</dbReference>
<dbReference type="GO" id="GO:0004521">
    <property type="term" value="F:RNA endonuclease activity"/>
    <property type="evidence" value="ECO:0007669"/>
    <property type="project" value="TreeGrafter"/>
</dbReference>
<dbReference type="AlphaFoldDB" id="A0A2W5NGG2"/>
<keyword evidence="1" id="KW-0540">Nuclease</keyword>
<dbReference type="GO" id="GO:0016874">
    <property type="term" value="F:ligase activity"/>
    <property type="evidence" value="ECO:0007669"/>
    <property type="project" value="UniProtKB-KW"/>
</dbReference>
<organism evidence="1 2">
    <name type="scientific">Rhodovulum sulfidophilum</name>
    <name type="common">Rhodobacter sulfidophilus</name>
    <dbReference type="NCBI Taxonomy" id="35806"/>
    <lineage>
        <taxon>Bacteria</taxon>
        <taxon>Pseudomonadati</taxon>
        <taxon>Pseudomonadota</taxon>
        <taxon>Alphaproteobacteria</taxon>
        <taxon>Rhodobacterales</taxon>
        <taxon>Paracoccaceae</taxon>
        <taxon>Rhodovulum</taxon>
    </lineage>
</organism>
<evidence type="ECO:0000313" key="2">
    <source>
        <dbReference type="Proteomes" id="UP000249185"/>
    </source>
</evidence>
<proteinExistence type="predicted"/>
<dbReference type="InterPro" id="IPR036866">
    <property type="entry name" value="RibonucZ/Hydroxyglut_hydro"/>
</dbReference>
<accession>A0A2W5NGG2</accession>
<evidence type="ECO:0000313" key="1">
    <source>
        <dbReference type="EMBL" id="PZQ52611.1"/>
    </source>
</evidence>
<dbReference type="GO" id="GO:0004527">
    <property type="term" value="F:exonuclease activity"/>
    <property type="evidence" value="ECO:0007669"/>
    <property type="project" value="UniProtKB-KW"/>
</dbReference>
<reference evidence="1 2" key="1">
    <citation type="submission" date="2017-08" db="EMBL/GenBank/DDBJ databases">
        <title>Infants hospitalized years apart are colonized by the same room-sourced microbial strains.</title>
        <authorList>
            <person name="Brooks B."/>
            <person name="Olm M.R."/>
            <person name="Firek B.A."/>
            <person name="Baker R."/>
            <person name="Thomas B.C."/>
            <person name="Morowitz M.J."/>
            <person name="Banfield J.F."/>
        </authorList>
    </citation>
    <scope>NUCLEOTIDE SEQUENCE [LARGE SCALE GENOMIC DNA]</scope>
    <source>
        <strain evidence="1">S2_005_002_R2_34</strain>
    </source>
</reference>
<dbReference type="NCBIfam" id="TIGR04122">
    <property type="entry name" value="Xnuc_lig_assoc"/>
    <property type="match status" value="1"/>
</dbReference>
<keyword evidence="1" id="KW-0436">Ligase</keyword>
<dbReference type="Proteomes" id="UP000249185">
    <property type="component" value="Unassembled WGS sequence"/>
</dbReference>
<dbReference type="PANTHER" id="PTHR11203">
    <property type="entry name" value="CLEAVAGE AND POLYADENYLATION SPECIFICITY FACTOR FAMILY MEMBER"/>
    <property type="match status" value="1"/>
</dbReference>
<dbReference type="InterPro" id="IPR026360">
    <property type="entry name" value="Xnuc_lig_assoc"/>
</dbReference>
<protein>
    <submittedName>
        <fullName evidence="1">Ligase-associated DNA damage response exonuclease</fullName>
    </submittedName>
</protein>
<dbReference type="SUPFAM" id="SSF56281">
    <property type="entry name" value="Metallo-hydrolase/oxidoreductase"/>
    <property type="match status" value="1"/>
</dbReference>
<dbReference type="PANTHER" id="PTHR11203:SF49">
    <property type="entry name" value="BLL1145 PROTEIN"/>
    <property type="match status" value="1"/>
</dbReference>
<keyword evidence="1" id="KW-0378">Hydrolase</keyword>
<dbReference type="InterPro" id="IPR050698">
    <property type="entry name" value="MBL"/>
</dbReference>
<sequence>MIRASDLLVPRPEGLYCPPGDFHIDPVRPVRRALITHGHSDHARPGHGAVLATPETLDIMELRMGPDFARERQAAPYGAPLDVGGVSVSFHPAGHVLGSAQIAVGWRGLRITAAGDYKRTPDPTCAAFEPVPSDIFITEATFGLPVFRHPAPEAEARRLIDSLALFPDRAHLVGAYSLGKAQRLIRLLRDVGYDAPIRIHGALTRMCDYYVSRGIDLGELTPATVAGQKGRGFGGEIILGPPSAFAATWVRRFADPLIAFASGWMRVRARARQRGVELALVISDHCDWPELTETLTELSPAETWVTHGREEALVRWCALNGFAARPLHLVGYEDEAED</sequence>